<protein>
    <submittedName>
        <fullName evidence="3">Uncharacterized protein</fullName>
    </submittedName>
</protein>
<evidence type="ECO:0000256" key="1">
    <source>
        <dbReference type="SAM" id="MobiDB-lite"/>
    </source>
</evidence>
<feature type="chain" id="PRO_5047151800" evidence="2">
    <location>
        <begin position="28"/>
        <end position="72"/>
    </location>
</feature>
<comment type="caution">
    <text evidence="3">The sequence shown here is derived from an EMBL/GenBank/DDBJ whole genome shotgun (WGS) entry which is preliminary data.</text>
</comment>
<organism evidence="3 4">
    <name type="scientific">Paraburkholderia unamae</name>
    <dbReference type="NCBI Taxonomy" id="219649"/>
    <lineage>
        <taxon>Bacteria</taxon>
        <taxon>Pseudomonadati</taxon>
        <taxon>Pseudomonadota</taxon>
        <taxon>Betaproteobacteria</taxon>
        <taxon>Burkholderiales</taxon>
        <taxon>Burkholderiaceae</taxon>
        <taxon>Paraburkholderia</taxon>
    </lineage>
</organism>
<keyword evidence="2" id="KW-0732">Signal</keyword>
<evidence type="ECO:0000313" key="3">
    <source>
        <dbReference type="EMBL" id="PVX85109.1"/>
    </source>
</evidence>
<proteinExistence type="predicted"/>
<keyword evidence="4" id="KW-1185">Reference proteome</keyword>
<reference evidence="3 4" key="1">
    <citation type="submission" date="2018-05" db="EMBL/GenBank/DDBJ databases">
        <title>Genomic Encyclopedia of Type Strains, Phase IV (KMG-V): Genome sequencing to study the core and pangenomes of soil and plant-associated prokaryotes.</title>
        <authorList>
            <person name="Whitman W."/>
        </authorList>
    </citation>
    <scope>NUCLEOTIDE SEQUENCE [LARGE SCALE GENOMIC DNA]</scope>
    <source>
        <strain evidence="3 4">SCZa-39</strain>
    </source>
</reference>
<accession>A0ABX5KRC7</accession>
<evidence type="ECO:0000313" key="4">
    <source>
        <dbReference type="Proteomes" id="UP000245712"/>
    </source>
</evidence>
<evidence type="ECO:0000256" key="2">
    <source>
        <dbReference type="SAM" id="SignalP"/>
    </source>
</evidence>
<sequence>MKTYFERLNATMAIAGLLVMAPLFAWAQMTPPTHAPHSPPATKKRAATGAAGAGHRATPSEAGETGGEHTGR</sequence>
<feature type="signal peptide" evidence="2">
    <location>
        <begin position="1"/>
        <end position="27"/>
    </location>
</feature>
<gene>
    <name evidence="3" type="ORF">C7402_104353</name>
</gene>
<name>A0ABX5KRC7_9BURK</name>
<dbReference type="EMBL" id="QEOB01000004">
    <property type="protein sequence ID" value="PVX85109.1"/>
    <property type="molecule type" value="Genomic_DNA"/>
</dbReference>
<feature type="compositionally biased region" description="Low complexity" evidence="1">
    <location>
        <begin position="47"/>
        <end position="59"/>
    </location>
</feature>
<feature type="region of interest" description="Disordered" evidence="1">
    <location>
        <begin position="29"/>
        <end position="72"/>
    </location>
</feature>
<dbReference type="RefSeq" id="WP_116610690.1">
    <property type="nucleotide sequence ID" value="NZ_QEOB01000004.1"/>
</dbReference>
<dbReference type="Proteomes" id="UP000245712">
    <property type="component" value="Unassembled WGS sequence"/>
</dbReference>